<dbReference type="Pfam" id="PF00672">
    <property type="entry name" value="HAMP"/>
    <property type="match status" value="1"/>
</dbReference>
<dbReference type="SMART" id="SM00283">
    <property type="entry name" value="MA"/>
    <property type="match status" value="1"/>
</dbReference>
<dbReference type="PROSITE" id="PS50192">
    <property type="entry name" value="T_SNARE"/>
    <property type="match status" value="1"/>
</dbReference>
<evidence type="ECO:0000259" key="6">
    <source>
        <dbReference type="PROSITE" id="PS50111"/>
    </source>
</evidence>
<dbReference type="SMART" id="SM00304">
    <property type="entry name" value="HAMP"/>
    <property type="match status" value="2"/>
</dbReference>
<dbReference type="InterPro" id="IPR003660">
    <property type="entry name" value="HAMP_dom"/>
</dbReference>
<sequence>MRFTSIGAGLALRQFLFLALLLIMGATAYVSVANVRDLTAAAADPANAAQAAQFAVTANQAAATLSLELLLGTLAAAFLVVGVSIPTIHRTVASPIKTIARQMADLAAGDTTIVVRGAERGDEIGAISKALIVLRDAMRANNEMAAEIRARDDREERLRREAAIRDQVEHYSHDLSATTAALGELTKKMAGASEEMIVQERRAREDTDFARTASLQAAADVASVATASEQLLEAIGEISRQAVESTTVVRQAVQETNGSSAEMLRLSAAANRVGDVVSLISRIAAQTNLLALNATIEAARAGEAGRGFAVVAQEVKSLATQTGKATQEIADQISEIQAATNLSVSSIDKIKNKIAEVEHISAIITSAVHEQDAATKDITRSVRSAADSASAMSQHVAQVASAMAMTGAGAESIVTLAREIDHMARRTQAHTEELAQSLAS</sequence>
<comment type="similarity">
    <text evidence="4">Belongs to the methyl-accepting chemotaxis (MCP) protein family.</text>
</comment>
<dbReference type="AlphaFoldDB" id="A0A2U1SM84"/>
<dbReference type="RefSeq" id="WP_108918418.1">
    <property type="nucleotide sequence ID" value="NZ_BGJY01000009.1"/>
</dbReference>
<dbReference type="PANTHER" id="PTHR32089:SF112">
    <property type="entry name" value="LYSOZYME-LIKE PROTEIN-RELATED"/>
    <property type="match status" value="1"/>
</dbReference>
<evidence type="ECO:0000313" key="9">
    <source>
        <dbReference type="EMBL" id="PWB92696.1"/>
    </source>
</evidence>
<dbReference type="EMBL" id="PUIV01000039">
    <property type="protein sequence ID" value="PWB92696.1"/>
    <property type="molecule type" value="Genomic_DNA"/>
</dbReference>
<evidence type="ECO:0000256" key="3">
    <source>
        <dbReference type="ARBA" id="ARBA00023224"/>
    </source>
</evidence>
<evidence type="ECO:0000259" key="7">
    <source>
        <dbReference type="PROSITE" id="PS50192"/>
    </source>
</evidence>
<dbReference type="Gene3D" id="1.10.287.950">
    <property type="entry name" value="Methyl-accepting chemotaxis protein"/>
    <property type="match status" value="1"/>
</dbReference>
<accession>A0A2U1SM84</accession>
<keyword evidence="2" id="KW-0472">Membrane</keyword>
<proteinExistence type="inferred from homology"/>
<reference evidence="9 10" key="1">
    <citation type="journal article" date="2018" name="Appl. Microbiol. Biotechnol.">
        <title>Co-cultivation of the strictly anaerobic methanogen Methanosarcina barkeri with aerobic methanotrophs in an oxygen-limited membrane bioreactor.</title>
        <authorList>
            <person name="In 't Zandt M.H."/>
            <person name="van den Bosch T.J.M."/>
            <person name="Rijkers R."/>
            <person name="van Kessel M.A.H.J."/>
            <person name="Jetten M.S.M."/>
            <person name="Welte C.U."/>
        </authorList>
    </citation>
    <scope>NUCLEOTIDE SEQUENCE [LARGE SCALE GENOMIC DNA]</scope>
    <source>
        <strain evidence="9 10">DSM 17706</strain>
    </source>
</reference>
<keyword evidence="2" id="KW-1003">Cell membrane</keyword>
<dbReference type="GO" id="GO:0007165">
    <property type="term" value="P:signal transduction"/>
    <property type="evidence" value="ECO:0007669"/>
    <property type="project" value="UniProtKB-KW"/>
</dbReference>
<evidence type="ECO:0000256" key="2">
    <source>
        <dbReference type="ARBA" id="ARBA00022519"/>
    </source>
</evidence>
<dbReference type="InterPro" id="IPR004089">
    <property type="entry name" value="MCPsignal_dom"/>
</dbReference>
<gene>
    <name evidence="9" type="ORF">C5689_16935</name>
</gene>
<dbReference type="InterPro" id="IPR000727">
    <property type="entry name" value="T_SNARE_dom"/>
</dbReference>
<dbReference type="Gene3D" id="6.10.340.10">
    <property type="match status" value="1"/>
</dbReference>
<evidence type="ECO:0000256" key="5">
    <source>
        <dbReference type="PROSITE-ProRule" id="PRU00284"/>
    </source>
</evidence>
<dbReference type="PROSITE" id="PS50885">
    <property type="entry name" value="HAMP"/>
    <property type="match status" value="1"/>
</dbReference>
<dbReference type="PROSITE" id="PS50111">
    <property type="entry name" value="CHEMOTAXIS_TRANSDUC_2"/>
    <property type="match status" value="1"/>
</dbReference>
<dbReference type="SUPFAM" id="SSF58104">
    <property type="entry name" value="Methyl-accepting chemotaxis protein (MCP) signaling domain"/>
    <property type="match status" value="1"/>
</dbReference>
<protein>
    <submittedName>
        <fullName evidence="9">Methyl-accepting chemotaxis protein</fullName>
    </submittedName>
</protein>
<feature type="domain" description="Methyl-accepting transducer" evidence="6">
    <location>
        <begin position="185"/>
        <end position="414"/>
    </location>
</feature>
<feature type="domain" description="HAMP" evidence="8">
    <location>
        <begin position="90"/>
        <end position="143"/>
    </location>
</feature>
<name>A0A2U1SM84_METSR</name>
<dbReference type="OrthoDB" id="8455768at2"/>
<dbReference type="PANTHER" id="PTHR32089">
    <property type="entry name" value="METHYL-ACCEPTING CHEMOTAXIS PROTEIN MCPB"/>
    <property type="match status" value="1"/>
</dbReference>
<dbReference type="GO" id="GO:0005886">
    <property type="term" value="C:plasma membrane"/>
    <property type="evidence" value="ECO:0007669"/>
    <property type="project" value="UniProtKB-SubCell"/>
</dbReference>
<comment type="subcellular location">
    <subcellularLocation>
        <location evidence="1">Cell inner membrane</location>
        <topology evidence="1">Multi-pass membrane protein</topology>
    </subcellularLocation>
</comment>
<comment type="caution">
    <text evidence="9">The sequence shown here is derived from an EMBL/GenBank/DDBJ whole genome shotgun (WGS) entry which is preliminary data.</text>
</comment>
<keyword evidence="3 5" id="KW-0807">Transducer</keyword>
<evidence type="ECO:0000256" key="4">
    <source>
        <dbReference type="ARBA" id="ARBA00029447"/>
    </source>
</evidence>
<dbReference type="Pfam" id="PF00015">
    <property type="entry name" value="MCPsignal"/>
    <property type="match status" value="1"/>
</dbReference>
<keyword evidence="10" id="KW-1185">Reference proteome</keyword>
<evidence type="ECO:0000259" key="8">
    <source>
        <dbReference type="PROSITE" id="PS50885"/>
    </source>
</evidence>
<dbReference type="CDD" id="cd06225">
    <property type="entry name" value="HAMP"/>
    <property type="match status" value="1"/>
</dbReference>
<evidence type="ECO:0000313" key="10">
    <source>
        <dbReference type="Proteomes" id="UP000245137"/>
    </source>
</evidence>
<keyword evidence="2" id="KW-0997">Cell inner membrane</keyword>
<evidence type="ECO:0000256" key="1">
    <source>
        <dbReference type="ARBA" id="ARBA00004429"/>
    </source>
</evidence>
<dbReference type="Proteomes" id="UP000245137">
    <property type="component" value="Unassembled WGS sequence"/>
</dbReference>
<organism evidence="9 10">
    <name type="scientific">Methylosinus sporium</name>
    <dbReference type="NCBI Taxonomy" id="428"/>
    <lineage>
        <taxon>Bacteria</taxon>
        <taxon>Pseudomonadati</taxon>
        <taxon>Pseudomonadota</taxon>
        <taxon>Alphaproteobacteria</taxon>
        <taxon>Hyphomicrobiales</taxon>
        <taxon>Methylocystaceae</taxon>
        <taxon>Methylosinus</taxon>
    </lineage>
</organism>
<feature type="domain" description="T-SNARE coiled-coil homology" evidence="7">
    <location>
        <begin position="337"/>
        <end position="399"/>
    </location>
</feature>